<dbReference type="EC" id="4.2.1.1" evidence="2 7"/>
<feature type="transmembrane region" description="Helical" evidence="8">
    <location>
        <begin position="20"/>
        <end position="38"/>
    </location>
</feature>
<dbReference type="InterPro" id="IPR015892">
    <property type="entry name" value="Carbonic_anhydrase_CS"/>
</dbReference>
<dbReference type="SMART" id="SM00947">
    <property type="entry name" value="Pro_CA"/>
    <property type="match status" value="1"/>
</dbReference>
<dbReference type="PANTHER" id="PTHR11002">
    <property type="entry name" value="CARBONIC ANHYDRASE"/>
    <property type="match status" value="1"/>
</dbReference>
<gene>
    <name evidence="9" type="ORF">GLV81_17115</name>
</gene>
<feature type="binding site" evidence="6">
    <location>
        <position position="146"/>
    </location>
    <ligand>
        <name>Zn(2+)</name>
        <dbReference type="ChEBI" id="CHEBI:29105"/>
    </ligand>
</feature>
<feature type="binding site" evidence="6">
    <location>
        <position position="93"/>
    </location>
    <ligand>
        <name>Zn(2+)</name>
        <dbReference type="ChEBI" id="CHEBI:29105"/>
    </ligand>
</feature>
<dbReference type="GO" id="GO:0015976">
    <property type="term" value="P:carbon utilization"/>
    <property type="evidence" value="ECO:0007669"/>
    <property type="project" value="InterPro"/>
</dbReference>
<dbReference type="RefSeq" id="WP_157479966.1">
    <property type="nucleotide sequence ID" value="NZ_CP046566.1"/>
</dbReference>
<proteinExistence type="inferred from homology"/>
<sequence>MPLHTAVPKAPNKKGLDITSILTIIFIVILPFGFYFLSKRHSNHNKSRYGLIQSMLMGNKRFAKGSPVHPHVNVNYLQSIAHEQRPKAVVITCSDSRVSPELIFDEGMGDLFVIRTAGNIIGEVELGSVEYAVEHLKVPLVIVMGHERCGAVQAMLSGKLPHNHIKTIIDSLRNETEIKAIPQNDELRLAHCVEANVKHGVKELLSQSEVVQEAVHLGKLQVLGAHYDLDDQKVQIVVQH</sequence>
<dbReference type="GO" id="GO:0008270">
    <property type="term" value="F:zinc ion binding"/>
    <property type="evidence" value="ECO:0007669"/>
    <property type="project" value="UniProtKB-UniRule"/>
</dbReference>
<dbReference type="Proteomes" id="UP000426027">
    <property type="component" value="Chromosome"/>
</dbReference>
<keyword evidence="3 6" id="KW-0862">Zinc</keyword>
<comment type="function">
    <text evidence="7">Reversible hydration of carbon dioxide.</text>
</comment>
<protein>
    <recommendedName>
        <fullName evidence="2 7">Carbonic anhydrase</fullName>
        <ecNumber evidence="2 7">4.2.1.1</ecNumber>
    </recommendedName>
    <alternativeName>
        <fullName evidence="7">Carbonate dehydratase</fullName>
    </alternativeName>
</protein>
<dbReference type="InterPro" id="IPR001765">
    <property type="entry name" value="Carbonic_anhydrase"/>
</dbReference>
<feature type="binding site" evidence="6">
    <location>
        <position position="95"/>
    </location>
    <ligand>
        <name>Zn(2+)</name>
        <dbReference type="ChEBI" id="CHEBI:29105"/>
    </ligand>
</feature>
<evidence type="ECO:0000256" key="4">
    <source>
        <dbReference type="ARBA" id="ARBA00023239"/>
    </source>
</evidence>
<evidence type="ECO:0000256" key="6">
    <source>
        <dbReference type="PIRSR" id="PIRSR601765-1"/>
    </source>
</evidence>
<dbReference type="Pfam" id="PF00484">
    <property type="entry name" value="Pro_CA"/>
    <property type="match status" value="1"/>
</dbReference>
<comment type="cofactor">
    <cofactor evidence="6">
        <name>Zn(2+)</name>
        <dbReference type="ChEBI" id="CHEBI:29105"/>
    </cofactor>
    <text evidence="6">Binds 1 zinc ion per subunit.</text>
</comment>
<evidence type="ECO:0000256" key="1">
    <source>
        <dbReference type="ARBA" id="ARBA00006217"/>
    </source>
</evidence>
<dbReference type="PROSITE" id="PS00705">
    <property type="entry name" value="PROK_CO2_ANHYDRASE_2"/>
    <property type="match status" value="1"/>
</dbReference>
<keyword evidence="4 7" id="KW-0456">Lyase</keyword>
<keyword evidence="8" id="KW-0812">Transmembrane</keyword>
<dbReference type="KEGG" id="fls:GLV81_17115"/>
<dbReference type="SUPFAM" id="SSF53056">
    <property type="entry name" value="beta-carbonic anhydrase, cab"/>
    <property type="match status" value="1"/>
</dbReference>
<dbReference type="Gene3D" id="3.40.1050.10">
    <property type="entry name" value="Carbonic anhydrase"/>
    <property type="match status" value="1"/>
</dbReference>
<feature type="binding site" evidence="6">
    <location>
        <position position="149"/>
    </location>
    <ligand>
        <name>Zn(2+)</name>
        <dbReference type="ChEBI" id="CHEBI:29105"/>
    </ligand>
</feature>
<dbReference type="CDD" id="cd03378">
    <property type="entry name" value="beta_CA_cladeC"/>
    <property type="match status" value="1"/>
</dbReference>
<name>A0A6I6GB15_9BACT</name>
<evidence type="ECO:0000313" key="9">
    <source>
        <dbReference type="EMBL" id="QGW29604.1"/>
    </source>
</evidence>
<comment type="catalytic activity">
    <reaction evidence="5 7">
        <text>hydrogencarbonate + H(+) = CO2 + H2O</text>
        <dbReference type="Rhea" id="RHEA:10748"/>
        <dbReference type="ChEBI" id="CHEBI:15377"/>
        <dbReference type="ChEBI" id="CHEBI:15378"/>
        <dbReference type="ChEBI" id="CHEBI:16526"/>
        <dbReference type="ChEBI" id="CHEBI:17544"/>
        <dbReference type="EC" id="4.2.1.1"/>
    </reaction>
</comment>
<keyword evidence="10" id="KW-1185">Reference proteome</keyword>
<evidence type="ECO:0000256" key="7">
    <source>
        <dbReference type="RuleBase" id="RU003956"/>
    </source>
</evidence>
<dbReference type="InterPro" id="IPR036874">
    <property type="entry name" value="Carbonic_anhydrase_sf"/>
</dbReference>
<keyword evidence="8" id="KW-1133">Transmembrane helix</keyword>
<keyword evidence="6" id="KW-0479">Metal-binding</keyword>
<dbReference type="PROSITE" id="PS00704">
    <property type="entry name" value="PROK_CO2_ANHYDRASE_1"/>
    <property type="match status" value="1"/>
</dbReference>
<dbReference type="AlphaFoldDB" id="A0A6I6GB15"/>
<evidence type="ECO:0000256" key="3">
    <source>
        <dbReference type="ARBA" id="ARBA00022833"/>
    </source>
</evidence>
<dbReference type="EMBL" id="CP046566">
    <property type="protein sequence ID" value="QGW29604.1"/>
    <property type="molecule type" value="Genomic_DNA"/>
</dbReference>
<organism evidence="9 10">
    <name type="scientific">Phnomibacter ginsenosidimutans</name>
    <dbReference type="NCBI Taxonomy" id="2676868"/>
    <lineage>
        <taxon>Bacteria</taxon>
        <taxon>Pseudomonadati</taxon>
        <taxon>Bacteroidota</taxon>
        <taxon>Chitinophagia</taxon>
        <taxon>Chitinophagales</taxon>
        <taxon>Chitinophagaceae</taxon>
        <taxon>Phnomibacter</taxon>
    </lineage>
</organism>
<evidence type="ECO:0000313" key="10">
    <source>
        <dbReference type="Proteomes" id="UP000426027"/>
    </source>
</evidence>
<reference evidence="9 10" key="1">
    <citation type="submission" date="2019-11" db="EMBL/GenBank/DDBJ databases">
        <authorList>
            <person name="Im W.T."/>
        </authorList>
    </citation>
    <scope>NUCLEOTIDE SEQUENCE [LARGE SCALE GENOMIC DNA]</scope>
    <source>
        <strain evidence="9 10">SB-02</strain>
    </source>
</reference>
<evidence type="ECO:0000256" key="8">
    <source>
        <dbReference type="SAM" id="Phobius"/>
    </source>
</evidence>
<evidence type="ECO:0000256" key="5">
    <source>
        <dbReference type="ARBA" id="ARBA00048348"/>
    </source>
</evidence>
<keyword evidence="8" id="KW-0472">Membrane</keyword>
<accession>A0A6I6GB15</accession>
<dbReference type="GO" id="GO:0004089">
    <property type="term" value="F:carbonate dehydratase activity"/>
    <property type="evidence" value="ECO:0007669"/>
    <property type="project" value="UniProtKB-UniRule"/>
</dbReference>
<dbReference type="PANTHER" id="PTHR11002:SF79">
    <property type="entry name" value="CARBONIC ANHYDRASE 2"/>
    <property type="match status" value="1"/>
</dbReference>
<comment type="similarity">
    <text evidence="1 7">Belongs to the beta-class carbonic anhydrase family.</text>
</comment>
<evidence type="ECO:0000256" key="2">
    <source>
        <dbReference type="ARBA" id="ARBA00012925"/>
    </source>
</evidence>